<proteinExistence type="predicted"/>
<reference evidence="4" key="1">
    <citation type="submission" date="2023-03" db="EMBL/GenBank/DDBJ databases">
        <title>Actinoallomurus iriomotensis NBRC 103684.</title>
        <authorList>
            <person name="Ichikawa N."/>
            <person name="Sato H."/>
            <person name="Tonouchi N."/>
        </authorList>
    </citation>
    <scope>NUCLEOTIDE SEQUENCE</scope>
    <source>
        <strain evidence="4">NBRC 103684</strain>
    </source>
</reference>
<feature type="compositionally biased region" description="Gly residues" evidence="1">
    <location>
        <begin position="345"/>
        <end position="354"/>
    </location>
</feature>
<dbReference type="Proteomes" id="UP001165074">
    <property type="component" value="Unassembled WGS sequence"/>
</dbReference>
<dbReference type="InterPro" id="IPR018702">
    <property type="entry name" value="DUF2207"/>
</dbReference>
<evidence type="ECO:0000313" key="5">
    <source>
        <dbReference type="Proteomes" id="UP001165074"/>
    </source>
</evidence>
<gene>
    <name evidence="4" type="ORF">Airi02_023850</name>
</gene>
<evidence type="ECO:0000313" key="4">
    <source>
        <dbReference type="EMBL" id="GLY84456.1"/>
    </source>
</evidence>
<feature type="region of interest" description="Disordered" evidence="1">
    <location>
        <begin position="298"/>
        <end position="354"/>
    </location>
</feature>
<feature type="transmembrane region" description="Helical" evidence="2">
    <location>
        <begin position="38"/>
        <end position="59"/>
    </location>
</feature>
<feature type="transmembrane region" description="Helical" evidence="2">
    <location>
        <begin position="6"/>
        <end position="31"/>
    </location>
</feature>
<keyword evidence="2" id="KW-0812">Transmembrane</keyword>
<feature type="compositionally biased region" description="Low complexity" evidence="1">
    <location>
        <begin position="309"/>
        <end position="319"/>
    </location>
</feature>
<name>A0A9W6W021_9ACTN</name>
<evidence type="ECO:0000256" key="2">
    <source>
        <dbReference type="SAM" id="Phobius"/>
    </source>
</evidence>
<dbReference type="Pfam" id="PF09972">
    <property type="entry name" value="DUF2207"/>
    <property type="match status" value="1"/>
</dbReference>
<dbReference type="RefSeq" id="WP_285570007.1">
    <property type="nucleotide sequence ID" value="NZ_BSTK01000003.1"/>
</dbReference>
<keyword evidence="2" id="KW-1133">Transmembrane helix</keyword>
<dbReference type="AlphaFoldDB" id="A0A9W6W021"/>
<sequence length="354" mass="38739">MSIVGYVIWTLIVILVVFDLCVIVLFIGAAISSRFTGLVKALVSLGLAAVFVGYCFLLPPRPGGAPRLPALASGERVEQFDVAMRVRADGVVDVRETIDYDFGARPHRVFYRLLATNGGLMGKGNGLHSVRAHSMVPAPTTVHTYRPDFTHGSQTLIAIRPPSGQPAWRSGGHRFVIEYELRHVTYDRGEVEVAPVAGSWRLPIERFHATLTGDTRPTEVTCEVGLDTGRKCETIRRNSSGVELAQRAVPRTGIVVRGWFPGIRHTISEFDEASPFVYAISVFAPLISLVIWRMAPDRSGPRRTDPRLRVSSSGSSLRRTAGSQEEHDSPELPDIPELENPWTELGGGDIGSGH</sequence>
<comment type="caution">
    <text evidence="4">The sequence shown here is derived from an EMBL/GenBank/DDBJ whole genome shotgun (WGS) entry which is preliminary data.</text>
</comment>
<organism evidence="4 5">
    <name type="scientific">Actinoallomurus iriomotensis</name>
    <dbReference type="NCBI Taxonomy" id="478107"/>
    <lineage>
        <taxon>Bacteria</taxon>
        <taxon>Bacillati</taxon>
        <taxon>Actinomycetota</taxon>
        <taxon>Actinomycetes</taxon>
        <taxon>Streptosporangiales</taxon>
        <taxon>Thermomonosporaceae</taxon>
        <taxon>Actinoallomurus</taxon>
    </lineage>
</organism>
<dbReference type="EMBL" id="BSTK01000003">
    <property type="protein sequence ID" value="GLY84456.1"/>
    <property type="molecule type" value="Genomic_DNA"/>
</dbReference>
<feature type="domain" description="DUF2207" evidence="3">
    <location>
        <begin position="77"/>
        <end position="249"/>
    </location>
</feature>
<evidence type="ECO:0000259" key="3">
    <source>
        <dbReference type="Pfam" id="PF09972"/>
    </source>
</evidence>
<keyword evidence="2" id="KW-0472">Membrane</keyword>
<keyword evidence="5" id="KW-1185">Reference proteome</keyword>
<evidence type="ECO:0000256" key="1">
    <source>
        <dbReference type="SAM" id="MobiDB-lite"/>
    </source>
</evidence>
<accession>A0A9W6W021</accession>
<protein>
    <recommendedName>
        <fullName evidence="3">DUF2207 domain-containing protein</fullName>
    </recommendedName>
</protein>
<feature type="compositionally biased region" description="Basic and acidic residues" evidence="1">
    <location>
        <begin position="298"/>
        <end position="308"/>
    </location>
</feature>